<dbReference type="Gene3D" id="3.40.190.10">
    <property type="entry name" value="Periplasmic binding protein-like II"/>
    <property type="match status" value="2"/>
</dbReference>
<proteinExistence type="inferred from homology"/>
<dbReference type="SMART" id="SM00079">
    <property type="entry name" value="PBPe"/>
    <property type="match status" value="1"/>
</dbReference>
<dbReference type="Pfam" id="PF00528">
    <property type="entry name" value="BPD_transp_1"/>
    <property type="match status" value="1"/>
</dbReference>
<dbReference type="OrthoDB" id="9787841at2"/>
<dbReference type="InterPro" id="IPR010065">
    <property type="entry name" value="AA_ABC_transptr_permease_3TM"/>
</dbReference>
<evidence type="ECO:0000256" key="10">
    <source>
        <dbReference type="SAM" id="SignalP"/>
    </source>
</evidence>
<feature type="transmembrane region" description="Helical" evidence="9">
    <location>
        <begin position="354"/>
        <end position="376"/>
    </location>
</feature>
<keyword evidence="6" id="KW-0029">Amino-acid transport</keyword>
<keyword evidence="4" id="KW-1003">Cell membrane</keyword>
<dbReference type="CDD" id="cd06261">
    <property type="entry name" value="TM_PBP2"/>
    <property type="match status" value="1"/>
</dbReference>
<dbReference type="SUPFAM" id="SSF161098">
    <property type="entry name" value="MetI-like"/>
    <property type="match status" value="1"/>
</dbReference>
<dbReference type="InterPro" id="IPR035906">
    <property type="entry name" value="MetI-like_sf"/>
</dbReference>
<comment type="subcellular location">
    <subcellularLocation>
        <location evidence="1 9">Cell membrane</location>
        <topology evidence="1 9">Multi-pass membrane protein</topology>
    </subcellularLocation>
</comment>
<evidence type="ECO:0000313" key="12">
    <source>
        <dbReference type="EMBL" id="SEW01524.1"/>
    </source>
</evidence>
<evidence type="ECO:0000256" key="5">
    <source>
        <dbReference type="ARBA" id="ARBA00022692"/>
    </source>
</evidence>
<dbReference type="PANTHER" id="PTHR30614">
    <property type="entry name" value="MEMBRANE COMPONENT OF AMINO ACID ABC TRANSPORTER"/>
    <property type="match status" value="1"/>
</dbReference>
<evidence type="ECO:0000256" key="1">
    <source>
        <dbReference type="ARBA" id="ARBA00004651"/>
    </source>
</evidence>
<dbReference type="PROSITE" id="PS51257">
    <property type="entry name" value="PROKAR_LIPOPROTEIN"/>
    <property type="match status" value="1"/>
</dbReference>
<dbReference type="GO" id="GO:0043190">
    <property type="term" value="C:ATP-binding cassette (ABC) transporter complex"/>
    <property type="evidence" value="ECO:0007669"/>
    <property type="project" value="InterPro"/>
</dbReference>
<dbReference type="InterPro" id="IPR001638">
    <property type="entry name" value="Solute-binding_3/MltF_N"/>
</dbReference>
<keyword evidence="7 9" id="KW-1133">Transmembrane helix</keyword>
<dbReference type="Gene3D" id="1.10.3720.10">
    <property type="entry name" value="MetI-like"/>
    <property type="match status" value="1"/>
</dbReference>
<protein>
    <submittedName>
        <fullName evidence="12">Polar amino acid transport system substrate-binding protein</fullName>
    </submittedName>
</protein>
<keyword evidence="5 9" id="KW-0812">Transmembrane</keyword>
<dbReference type="STRING" id="99656.SAMN05421659_103153"/>
<evidence type="ECO:0000256" key="6">
    <source>
        <dbReference type="ARBA" id="ARBA00022970"/>
    </source>
</evidence>
<dbReference type="NCBIfam" id="TIGR01726">
    <property type="entry name" value="HEQRo_perm_3TM"/>
    <property type="match status" value="1"/>
</dbReference>
<dbReference type="SMART" id="SM00062">
    <property type="entry name" value="PBPb"/>
    <property type="match status" value="1"/>
</dbReference>
<dbReference type="PANTHER" id="PTHR30614:SF20">
    <property type="entry name" value="GLUTAMINE TRANSPORT SYSTEM PERMEASE PROTEIN GLNP"/>
    <property type="match status" value="1"/>
</dbReference>
<evidence type="ECO:0000256" key="9">
    <source>
        <dbReference type="RuleBase" id="RU363032"/>
    </source>
</evidence>
<organism evidence="12 13">
    <name type="scientific">[Clostridium] fimetarium</name>
    <dbReference type="NCBI Taxonomy" id="99656"/>
    <lineage>
        <taxon>Bacteria</taxon>
        <taxon>Bacillati</taxon>
        <taxon>Bacillota</taxon>
        <taxon>Clostridia</taxon>
        <taxon>Lachnospirales</taxon>
        <taxon>Lachnospiraceae</taxon>
    </lineage>
</organism>
<name>A0A1I0NKX1_9FIRM</name>
<dbReference type="CDD" id="cd13624">
    <property type="entry name" value="PBP2_Arg_Lys_His"/>
    <property type="match status" value="1"/>
</dbReference>
<dbReference type="InterPro" id="IPR043429">
    <property type="entry name" value="ArtM/GltK/GlnP/TcyL/YhdX-like"/>
</dbReference>
<feature type="signal peptide" evidence="10">
    <location>
        <begin position="1"/>
        <end position="24"/>
    </location>
</feature>
<feature type="transmembrane region" description="Helical" evidence="9">
    <location>
        <begin position="296"/>
        <end position="320"/>
    </location>
</feature>
<dbReference type="GO" id="GO:0006865">
    <property type="term" value="P:amino acid transport"/>
    <property type="evidence" value="ECO:0007669"/>
    <property type="project" value="UniProtKB-KW"/>
</dbReference>
<dbReference type="Proteomes" id="UP000199701">
    <property type="component" value="Unassembled WGS sequence"/>
</dbReference>
<evidence type="ECO:0000256" key="3">
    <source>
        <dbReference type="ARBA" id="ARBA00022448"/>
    </source>
</evidence>
<dbReference type="PROSITE" id="PS50928">
    <property type="entry name" value="ABC_TM1"/>
    <property type="match status" value="1"/>
</dbReference>
<dbReference type="GO" id="GO:0015276">
    <property type="term" value="F:ligand-gated monoatomic ion channel activity"/>
    <property type="evidence" value="ECO:0007669"/>
    <property type="project" value="InterPro"/>
</dbReference>
<accession>A0A1I0NKX1</accession>
<feature type="chain" id="PRO_5039493822" evidence="10">
    <location>
        <begin position="25"/>
        <end position="499"/>
    </location>
</feature>
<keyword evidence="13" id="KW-1185">Reference proteome</keyword>
<keyword evidence="8 9" id="KW-0472">Membrane</keyword>
<evidence type="ECO:0000259" key="11">
    <source>
        <dbReference type="PROSITE" id="PS50928"/>
    </source>
</evidence>
<sequence>MKKRFRLVLSLLVLCLLFSLTGCGKSESNTTNKTLLVGTNAEFPPFEYINNDGVEDGFDIALIKAIGNEMGYDVTIKNMEFKSLIASITTGGLDASIAGMTITEDRKQSVDFSDAYYTATQYIIVPINSKITSLSDLNGKDIAVQEGTTGDFLATPADDNEVITDSTTNVKRFKKGTDAVLELKNGGVDAVVIDANPAQEFVKANKESLKYIVEDTSTEEYAIAVKQGNTALLADLNEGLARVKANGTFDQLVGTYINGTSTTDATTSTNPFVKFVDKLDRVFVQTNGYMRLLNGLGITISISLLAVLLGVALGFVLALMKLSEIVTGKKTIFSRIANIYIDIIRGTPSMVQLLIMYMVVFHNRFGFIAAVLTFGINSSAYVAEIIRAGILAVDNGQMEGGRSLGFSYGETMRYIVMPQAIKNILPALGNEFITLIKETAIVGYIAIQDLTKASDFIISRTYEAFYPLIAIAIIYYILIKILTKLLNLFERRLRKGDIH</sequence>
<dbReference type="InterPro" id="IPR000515">
    <property type="entry name" value="MetI-like"/>
</dbReference>
<feature type="domain" description="ABC transmembrane type-1" evidence="11">
    <location>
        <begin position="296"/>
        <end position="486"/>
    </location>
</feature>
<dbReference type="EMBL" id="FOJI01000003">
    <property type="protein sequence ID" value="SEW01524.1"/>
    <property type="molecule type" value="Genomic_DNA"/>
</dbReference>
<evidence type="ECO:0000256" key="8">
    <source>
        <dbReference type="ARBA" id="ARBA00023136"/>
    </source>
</evidence>
<dbReference type="Pfam" id="PF00497">
    <property type="entry name" value="SBP_bac_3"/>
    <property type="match status" value="1"/>
</dbReference>
<gene>
    <name evidence="12" type="ORF">SAMN05421659_103153</name>
</gene>
<evidence type="ECO:0000256" key="7">
    <source>
        <dbReference type="ARBA" id="ARBA00022989"/>
    </source>
</evidence>
<dbReference type="AlphaFoldDB" id="A0A1I0NKX1"/>
<dbReference type="FunFam" id="1.10.3720.10:FF:000033">
    <property type="entry name" value="Polar amino acid ABC transporter permease"/>
    <property type="match status" value="1"/>
</dbReference>
<comment type="similarity">
    <text evidence="2">Belongs to the binding-protein-dependent transport system permease family. HisMQ subfamily.</text>
</comment>
<dbReference type="InterPro" id="IPR001320">
    <property type="entry name" value="Iontro_rcpt_C"/>
</dbReference>
<keyword evidence="3 9" id="KW-0813">Transport</keyword>
<evidence type="ECO:0000256" key="4">
    <source>
        <dbReference type="ARBA" id="ARBA00022475"/>
    </source>
</evidence>
<dbReference type="SUPFAM" id="SSF53850">
    <property type="entry name" value="Periplasmic binding protein-like II"/>
    <property type="match status" value="1"/>
</dbReference>
<dbReference type="RefSeq" id="WP_092451286.1">
    <property type="nucleotide sequence ID" value="NZ_FOJI01000003.1"/>
</dbReference>
<feature type="transmembrane region" description="Helical" evidence="9">
    <location>
        <begin position="464"/>
        <end position="486"/>
    </location>
</feature>
<keyword evidence="10" id="KW-0732">Signal</keyword>
<evidence type="ECO:0000313" key="13">
    <source>
        <dbReference type="Proteomes" id="UP000199701"/>
    </source>
</evidence>
<reference evidence="12 13" key="1">
    <citation type="submission" date="2016-10" db="EMBL/GenBank/DDBJ databases">
        <authorList>
            <person name="de Groot N.N."/>
        </authorList>
    </citation>
    <scope>NUCLEOTIDE SEQUENCE [LARGE SCALE GENOMIC DNA]</scope>
    <source>
        <strain evidence="12 13">DSM 9179</strain>
    </source>
</reference>
<evidence type="ECO:0000256" key="2">
    <source>
        <dbReference type="ARBA" id="ARBA00010072"/>
    </source>
</evidence>